<dbReference type="InterPro" id="IPR011706">
    <property type="entry name" value="Cu-oxidase_C"/>
</dbReference>
<protein>
    <submittedName>
        <fullName evidence="6">Multicopper oxidase family protein</fullName>
    </submittedName>
</protein>
<comment type="caution">
    <text evidence="6">The sequence shown here is derived from an EMBL/GenBank/DDBJ whole genome shotgun (WGS) entry which is preliminary data.</text>
</comment>
<name>A0ABW7ANL4_9ACTN</name>
<evidence type="ECO:0000313" key="6">
    <source>
        <dbReference type="EMBL" id="MFG1708628.1"/>
    </source>
</evidence>
<dbReference type="CDD" id="cd13861">
    <property type="entry name" value="CuRO_1_CumA_like"/>
    <property type="match status" value="1"/>
</dbReference>
<feature type="transmembrane region" description="Helical" evidence="3">
    <location>
        <begin position="6"/>
        <end position="23"/>
    </location>
</feature>
<dbReference type="Pfam" id="PF07731">
    <property type="entry name" value="Cu-oxidase_2"/>
    <property type="match status" value="1"/>
</dbReference>
<evidence type="ECO:0000313" key="7">
    <source>
        <dbReference type="Proteomes" id="UP001603978"/>
    </source>
</evidence>
<dbReference type="EMBL" id="JBICRM010000029">
    <property type="protein sequence ID" value="MFG1708628.1"/>
    <property type="molecule type" value="Genomic_DNA"/>
</dbReference>
<feature type="transmembrane region" description="Helical" evidence="3">
    <location>
        <begin position="89"/>
        <end position="105"/>
    </location>
</feature>
<organism evidence="6 7">
    <name type="scientific">Nonomuraea marmarensis</name>
    <dbReference type="NCBI Taxonomy" id="3351344"/>
    <lineage>
        <taxon>Bacteria</taxon>
        <taxon>Bacillati</taxon>
        <taxon>Actinomycetota</taxon>
        <taxon>Actinomycetes</taxon>
        <taxon>Streptosporangiales</taxon>
        <taxon>Streptosporangiaceae</taxon>
        <taxon>Nonomuraea</taxon>
    </lineage>
</organism>
<feature type="transmembrane region" description="Helical" evidence="3">
    <location>
        <begin position="54"/>
        <end position="77"/>
    </location>
</feature>
<dbReference type="CDD" id="cd04202">
    <property type="entry name" value="CuRO_D2_2dMcoN_like"/>
    <property type="match status" value="1"/>
</dbReference>
<evidence type="ECO:0000256" key="2">
    <source>
        <dbReference type="ARBA" id="ARBA00023002"/>
    </source>
</evidence>
<feature type="domain" description="Plastocyanin-like" evidence="5">
    <location>
        <begin position="227"/>
        <end position="340"/>
    </location>
</feature>
<keyword evidence="3" id="KW-0472">Membrane</keyword>
<sequence length="646" mass="68383">MEIMLIVGYAAAAALIVAYVVAVRARSSRLVRGALVAASVIALIRVAGAGYLWWINWAAAADVVMVALPAVVAAVLLAPPRGSVARWRLRTAVLAAVLQGYATFVPQAPPYLTTVEVMAAVLLLGGALARWWEHRLAGPPRRGRTAGLIAAIVLLVASGTAGAWAVSKLPERASMMDHGNLDYGGRSDVSAHAAMQHPHAASPAVDISTLTGPQGEPDRRITLTAETAKVKLPSGETVEAWTFNGTLPGPELRLKQGELVEVTLVNKDIPAGVTLHWHGLDVPNAEDGVAGLTQDAVQPGGRHVYRFVPQQVGSFWYHSHQQSDAQVKRGLLGALVVEPADGPVSGVDVTAIAHAYPVGDGRVTAFSLGGATPSSRVSRKAVKPGTPVRLRLVNADNEARGYSLAGAPFRVSAIDGTDLTGASDITGKSLFVAGGGRYDLTFTMPDGPVQLAITEDENGDGSAAILLSPDGAGEVRTITPGPTLDPTSYGSAAQTPFGARSDFDRQFTMLLSQGFGFYDGQFLLKRTINGALFPDVPSLVVRKGDLVKVTFLNRSFSEHPMHLHGHHMLVLSRNGTPSTGSPWWTDTLQVSPGESYEVAFRADKPGLWMDHCHNLEHAAQGMTMHLMYEGYTTPYLVGDATGNNPE</sequence>
<feature type="transmembrane region" description="Helical" evidence="3">
    <location>
        <begin position="30"/>
        <end position="48"/>
    </location>
</feature>
<dbReference type="SUPFAM" id="SSF49503">
    <property type="entry name" value="Cupredoxins"/>
    <property type="match status" value="3"/>
</dbReference>
<keyword evidence="2" id="KW-0560">Oxidoreductase</keyword>
<keyword evidence="3" id="KW-1133">Transmembrane helix</keyword>
<gene>
    <name evidence="6" type="ORF">ACFLIM_36050</name>
</gene>
<dbReference type="Pfam" id="PF07732">
    <property type="entry name" value="Cu-oxidase_3"/>
    <property type="match status" value="1"/>
</dbReference>
<accession>A0ABW7ANL4</accession>
<feature type="transmembrane region" description="Helical" evidence="3">
    <location>
        <begin position="111"/>
        <end position="133"/>
    </location>
</feature>
<dbReference type="Proteomes" id="UP001603978">
    <property type="component" value="Unassembled WGS sequence"/>
</dbReference>
<reference evidence="6 7" key="1">
    <citation type="submission" date="2024-10" db="EMBL/GenBank/DDBJ databases">
        <authorList>
            <person name="Topkara A.R."/>
            <person name="Saygin H."/>
        </authorList>
    </citation>
    <scope>NUCLEOTIDE SEQUENCE [LARGE SCALE GENOMIC DNA]</scope>
    <source>
        <strain evidence="6 7">M3C6</strain>
    </source>
</reference>
<dbReference type="InterPro" id="IPR008972">
    <property type="entry name" value="Cupredoxin"/>
</dbReference>
<keyword evidence="7" id="KW-1185">Reference proteome</keyword>
<dbReference type="PANTHER" id="PTHR11709">
    <property type="entry name" value="MULTI-COPPER OXIDASE"/>
    <property type="match status" value="1"/>
</dbReference>
<feature type="transmembrane region" description="Helical" evidence="3">
    <location>
        <begin position="145"/>
        <end position="166"/>
    </location>
</feature>
<evidence type="ECO:0000256" key="1">
    <source>
        <dbReference type="ARBA" id="ARBA00022723"/>
    </source>
</evidence>
<evidence type="ECO:0000259" key="5">
    <source>
        <dbReference type="Pfam" id="PF07732"/>
    </source>
</evidence>
<dbReference type="Gene3D" id="2.60.40.420">
    <property type="entry name" value="Cupredoxins - blue copper proteins"/>
    <property type="match status" value="3"/>
</dbReference>
<evidence type="ECO:0000256" key="3">
    <source>
        <dbReference type="SAM" id="Phobius"/>
    </source>
</evidence>
<dbReference type="InterPro" id="IPR011707">
    <property type="entry name" value="Cu-oxidase-like_N"/>
</dbReference>
<feature type="domain" description="Plastocyanin-like" evidence="4">
    <location>
        <begin position="527"/>
        <end position="627"/>
    </location>
</feature>
<dbReference type="InterPro" id="IPR045087">
    <property type="entry name" value="Cu-oxidase_fam"/>
</dbReference>
<dbReference type="InterPro" id="IPR002355">
    <property type="entry name" value="Cu_oxidase_Cu_BS"/>
</dbReference>
<keyword evidence="1" id="KW-0479">Metal-binding</keyword>
<evidence type="ECO:0000259" key="4">
    <source>
        <dbReference type="Pfam" id="PF07731"/>
    </source>
</evidence>
<dbReference type="RefSeq" id="WP_393172858.1">
    <property type="nucleotide sequence ID" value="NZ_JBICRM010000029.1"/>
</dbReference>
<proteinExistence type="predicted"/>
<keyword evidence="3" id="KW-0812">Transmembrane</keyword>
<dbReference type="PROSITE" id="PS00080">
    <property type="entry name" value="MULTICOPPER_OXIDASE2"/>
    <property type="match status" value="1"/>
</dbReference>